<dbReference type="OrthoDB" id="10419118at2759"/>
<dbReference type="RefSeq" id="XP_003291274.1">
    <property type="nucleotide sequence ID" value="XM_003291226.1"/>
</dbReference>
<organism evidence="1 2">
    <name type="scientific">Dictyostelium purpureum</name>
    <name type="common">Slime mold</name>
    <dbReference type="NCBI Taxonomy" id="5786"/>
    <lineage>
        <taxon>Eukaryota</taxon>
        <taxon>Amoebozoa</taxon>
        <taxon>Evosea</taxon>
        <taxon>Eumycetozoa</taxon>
        <taxon>Dictyostelia</taxon>
        <taxon>Dictyosteliales</taxon>
        <taxon>Dictyosteliaceae</taxon>
        <taxon>Dictyostelium</taxon>
    </lineage>
</organism>
<dbReference type="FunCoup" id="F0ZV26">
    <property type="interactions" value="937"/>
</dbReference>
<accession>F0ZV26</accession>
<gene>
    <name evidence="1" type="ORF">DICPUDRAFT_38706</name>
</gene>
<dbReference type="InParanoid" id="F0ZV26"/>
<evidence type="ECO:0000313" key="1">
    <source>
        <dbReference type="EMBL" id="EGC32202.1"/>
    </source>
</evidence>
<dbReference type="KEGG" id="dpp:DICPUDRAFT_38706"/>
<evidence type="ECO:0000313" key="2">
    <source>
        <dbReference type="Proteomes" id="UP000001064"/>
    </source>
</evidence>
<dbReference type="AlphaFoldDB" id="F0ZV26"/>
<keyword evidence="2" id="KW-1185">Reference proteome</keyword>
<name>F0ZV26_DICPU</name>
<dbReference type="GeneID" id="10507448"/>
<dbReference type="Proteomes" id="UP000001064">
    <property type="component" value="Unassembled WGS sequence"/>
</dbReference>
<sequence length="54" mass="5896">MRTTKTDISSPKINILIGVVGNTLVFHTGTSGSIPEWGAFFIENLSRDLCNVIM</sequence>
<proteinExistence type="predicted"/>
<reference evidence="2" key="1">
    <citation type="journal article" date="2011" name="Genome Biol.">
        <title>Comparative genomics of the social amoebae Dictyostelium discoideum and Dictyostelium purpureum.</title>
        <authorList>
            <consortium name="US DOE Joint Genome Institute (JGI-PGF)"/>
            <person name="Sucgang R."/>
            <person name="Kuo A."/>
            <person name="Tian X."/>
            <person name="Salerno W."/>
            <person name="Parikh A."/>
            <person name="Feasley C.L."/>
            <person name="Dalin E."/>
            <person name="Tu H."/>
            <person name="Huang E."/>
            <person name="Barry K."/>
            <person name="Lindquist E."/>
            <person name="Shapiro H."/>
            <person name="Bruce D."/>
            <person name="Schmutz J."/>
            <person name="Salamov A."/>
            <person name="Fey P."/>
            <person name="Gaudet P."/>
            <person name="Anjard C."/>
            <person name="Babu M.M."/>
            <person name="Basu S."/>
            <person name="Bushmanova Y."/>
            <person name="van der Wel H."/>
            <person name="Katoh-Kurasawa M."/>
            <person name="Dinh C."/>
            <person name="Coutinho P.M."/>
            <person name="Saito T."/>
            <person name="Elias M."/>
            <person name="Schaap P."/>
            <person name="Kay R.R."/>
            <person name="Henrissat B."/>
            <person name="Eichinger L."/>
            <person name="Rivero F."/>
            <person name="Putnam N.H."/>
            <person name="West C.M."/>
            <person name="Loomis W.F."/>
            <person name="Chisholm R.L."/>
            <person name="Shaulsky G."/>
            <person name="Strassmann J.E."/>
            <person name="Queller D.C."/>
            <person name="Kuspa A."/>
            <person name="Grigoriev I.V."/>
        </authorList>
    </citation>
    <scope>NUCLEOTIDE SEQUENCE [LARGE SCALE GENOMIC DNA]</scope>
    <source>
        <strain evidence="2">QSDP1</strain>
    </source>
</reference>
<dbReference type="VEuPathDB" id="AmoebaDB:DICPUDRAFT_38706"/>
<dbReference type="EMBL" id="GL871206">
    <property type="protein sequence ID" value="EGC32202.1"/>
    <property type="molecule type" value="Genomic_DNA"/>
</dbReference>
<protein>
    <submittedName>
        <fullName evidence="1">Uncharacterized protein</fullName>
    </submittedName>
</protein>